<sequence length="55" mass="6453">MNVEEFNDIGKNLNLDKGRIMPPGLDLDIDNLEAIIKENEENEKNKERKKEKKKN</sequence>
<accession>A0A1Y2F0U4</accession>
<evidence type="ECO:0000313" key="1">
    <source>
        <dbReference type="EMBL" id="ORY77114.1"/>
    </source>
</evidence>
<protein>
    <submittedName>
        <fullName evidence="1">Uncharacterized protein</fullName>
    </submittedName>
</protein>
<gene>
    <name evidence="1" type="ORF">LY90DRAFT_698618</name>
</gene>
<name>A0A1Y2F0U4_9FUNG</name>
<reference evidence="1 2" key="1">
    <citation type="submission" date="2016-08" db="EMBL/GenBank/DDBJ databases">
        <title>A Parts List for Fungal Cellulosomes Revealed by Comparative Genomics.</title>
        <authorList>
            <consortium name="DOE Joint Genome Institute"/>
            <person name="Haitjema C.H."/>
            <person name="Gilmore S.P."/>
            <person name="Henske J.K."/>
            <person name="Solomon K.V."/>
            <person name="De Groot R."/>
            <person name="Kuo A."/>
            <person name="Mondo S.J."/>
            <person name="Salamov A.A."/>
            <person name="Labutti K."/>
            <person name="Zhao Z."/>
            <person name="Chiniquy J."/>
            <person name="Barry K."/>
            <person name="Brewer H.M."/>
            <person name="Purvine S.O."/>
            <person name="Wright A.T."/>
            <person name="Boxma B."/>
            <person name="Van Alen T."/>
            <person name="Hackstein J.H."/>
            <person name="Baker S.E."/>
            <person name="Grigoriev I.V."/>
            <person name="O'Malley M.A."/>
        </authorList>
    </citation>
    <scope>NUCLEOTIDE SEQUENCE [LARGE SCALE GENOMIC DNA]</scope>
    <source>
        <strain evidence="1 2">G1</strain>
    </source>
</reference>
<dbReference type="AlphaFoldDB" id="A0A1Y2F0U4"/>
<proteinExistence type="predicted"/>
<evidence type="ECO:0000313" key="2">
    <source>
        <dbReference type="Proteomes" id="UP000193920"/>
    </source>
</evidence>
<organism evidence="1 2">
    <name type="scientific">Neocallimastix californiae</name>
    <dbReference type="NCBI Taxonomy" id="1754190"/>
    <lineage>
        <taxon>Eukaryota</taxon>
        <taxon>Fungi</taxon>
        <taxon>Fungi incertae sedis</taxon>
        <taxon>Chytridiomycota</taxon>
        <taxon>Chytridiomycota incertae sedis</taxon>
        <taxon>Neocallimastigomycetes</taxon>
        <taxon>Neocallimastigales</taxon>
        <taxon>Neocallimastigaceae</taxon>
        <taxon>Neocallimastix</taxon>
    </lineage>
</organism>
<dbReference type="Proteomes" id="UP000193920">
    <property type="component" value="Unassembled WGS sequence"/>
</dbReference>
<comment type="caution">
    <text evidence="1">The sequence shown here is derived from an EMBL/GenBank/DDBJ whole genome shotgun (WGS) entry which is preliminary data.</text>
</comment>
<keyword evidence="2" id="KW-1185">Reference proteome</keyword>
<feature type="non-terminal residue" evidence="1">
    <location>
        <position position="55"/>
    </location>
</feature>
<dbReference type="EMBL" id="MCOG01000020">
    <property type="protein sequence ID" value="ORY77114.1"/>
    <property type="molecule type" value="Genomic_DNA"/>
</dbReference>